<feature type="region of interest" description="Disordered" evidence="7">
    <location>
        <begin position="112"/>
        <end position="134"/>
    </location>
</feature>
<feature type="compositionally biased region" description="Acidic residues" evidence="7">
    <location>
        <begin position="220"/>
        <end position="233"/>
    </location>
</feature>
<evidence type="ECO:0000256" key="1">
    <source>
        <dbReference type="ARBA" id="ARBA00004329"/>
    </source>
</evidence>
<feature type="region of interest" description="Disordered" evidence="7">
    <location>
        <begin position="166"/>
        <end position="401"/>
    </location>
</feature>
<dbReference type="InterPro" id="IPR040666">
    <property type="entry name" value="Atg29_N"/>
</dbReference>
<keyword evidence="4" id="KW-0813">Transport</keyword>
<feature type="compositionally biased region" description="Basic and acidic residues" evidence="7">
    <location>
        <begin position="279"/>
        <end position="298"/>
    </location>
</feature>
<comment type="caution">
    <text evidence="9">The sequence shown here is derived from an EMBL/GenBank/DDBJ whole genome shotgun (WGS) entry which is preliminary data.</text>
</comment>
<dbReference type="InterPro" id="IPR039113">
    <property type="entry name" value="ATG29"/>
</dbReference>
<feature type="compositionally biased region" description="Low complexity" evidence="7">
    <location>
        <begin position="206"/>
        <end position="219"/>
    </location>
</feature>
<evidence type="ECO:0000256" key="3">
    <source>
        <dbReference type="ARBA" id="ARBA00013784"/>
    </source>
</evidence>
<evidence type="ECO:0000256" key="5">
    <source>
        <dbReference type="ARBA" id="ARBA00022927"/>
    </source>
</evidence>
<keyword evidence="6" id="KW-0072">Autophagy</keyword>
<comment type="subcellular location">
    <subcellularLocation>
        <location evidence="1">Preautophagosomal structure</location>
    </subcellularLocation>
</comment>
<dbReference type="EMBL" id="JAOTPV010000008">
    <property type="protein sequence ID" value="KAJ4479090.1"/>
    <property type="molecule type" value="Genomic_DNA"/>
</dbReference>
<dbReference type="AlphaFoldDB" id="A0A9W9DPR1"/>
<keyword evidence="5" id="KW-0653">Protein transport</keyword>
<dbReference type="Gene3D" id="1.10.10.2570">
    <property type="match status" value="1"/>
</dbReference>
<feature type="compositionally biased region" description="Low complexity" evidence="7">
    <location>
        <begin position="301"/>
        <end position="319"/>
    </location>
</feature>
<dbReference type="Pfam" id="PF18388">
    <property type="entry name" value="ATG29_N"/>
    <property type="match status" value="1"/>
</dbReference>
<feature type="compositionally biased region" description="Low complexity" evidence="7">
    <location>
        <begin position="355"/>
        <end position="370"/>
    </location>
</feature>
<name>A0A9W9DPR1_9AGAR</name>
<feature type="domain" description="Atg29 N-terminal" evidence="8">
    <location>
        <begin position="49"/>
        <end position="86"/>
    </location>
</feature>
<keyword evidence="10" id="KW-1185">Reference proteome</keyword>
<dbReference type="Proteomes" id="UP001150266">
    <property type="component" value="Unassembled WGS sequence"/>
</dbReference>
<reference evidence="9" key="1">
    <citation type="submission" date="2022-08" db="EMBL/GenBank/DDBJ databases">
        <title>A Global Phylogenomic Analysis of the Shiitake Genus Lentinula.</title>
        <authorList>
            <consortium name="DOE Joint Genome Institute"/>
            <person name="Sierra-Patev S."/>
            <person name="Min B."/>
            <person name="Naranjo-Ortiz M."/>
            <person name="Looney B."/>
            <person name="Konkel Z."/>
            <person name="Slot J.C."/>
            <person name="Sakamoto Y."/>
            <person name="Steenwyk J.L."/>
            <person name="Rokas A."/>
            <person name="Carro J."/>
            <person name="Camarero S."/>
            <person name="Ferreira P."/>
            <person name="Molpeceres G."/>
            <person name="Ruiz-Duenas F.J."/>
            <person name="Serrano A."/>
            <person name="Henrissat B."/>
            <person name="Drula E."/>
            <person name="Hughes K.W."/>
            <person name="Mata J.L."/>
            <person name="Ishikawa N.K."/>
            <person name="Vargas-Isla R."/>
            <person name="Ushijima S."/>
            <person name="Smith C.A."/>
            <person name="Ahrendt S."/>
            <person name="Andreopoulos W."/>
            <person name="He G."/>
            <person name="Labutti K."/>
            <person name="Lipzen A."/>
            <person name="Ng V."/>
            <person name="Riley R."/>
            <person name="Sandor L."/>
            <person name="Barry K."/>
            <person name="Martinez A.T."/>
            <person name="Xiao Y."/>
            <person name="Gibbons J.G."/>
            <person name="Terashima K."/>
            <person name="Grigoriev I.V."/>
            <person name="Hibbett D.S."/>
        </authorList>
    </citation>
    <scope>NUCLEOTIDE SEQUENCE</scope>
    <source>
        <strain evidence="9">JLM2183</strain>
    </source>
</reference>
<accession>A0A9W9DPR1</accession>
<evidence type="ECO:0000256" key="4">
    <source>
        <dbReference type="ARBA" id="ARBA00022448"/>
    </source>
</evidence>
<organism evidence="9 10">
    <name type="scientific">Lentinula aciculospora</name>
    <dbReference type="NCBI Taxonomy" id="153920"/>
    <lineage>
        <taxon>Eukaryota</taxon>
        <taxon>Fungi</taxon>
        <taxon>Dikarya</taxon>
        <taxon>Basidiomycota</taxon>
        <taxon>Agaricomycotina</taxon>
        <taxon>Agaricomycetes</taxon>
        <taxon>Agaricomycetidae</taxon>
        <taxon>Agaricales</taxon>
        <taxon>Marasmiineae</taxon>
        <taxon>Omphalotaceae</taxon>
        <taxon>Lentinula</taxon>
    </lineage>
</organism>
<sequence length="442" mass="47578">MPSISSQNVRVVVRLPYNRPVSQEDQIVDPPKVDGTSFLSSVYNTQSLKVDWSPEKADILWKVIEKSRASDSGGADWKGLAAHLEVPLPYLLYRVHARYQEDLRGLQDIPGVSSPISPNAPSGTPFGPSTDQPAASIAGRTLSRLNTRLSPSLGRGTTPLGIRARLNSLGHRDNSSTSSLRHRKATASSSTLTLQTPITKNPVWPQQPSSERPASPPSSGEDEMDSDDDEMLKEEEAERAAEEQDALDKKLADLQRMITGENLGLVSVGRKQGRQTGKQGRELGRGRDDLNRRAEAHHYNASLSSRSASTSQSVSSASSPQGSLPEIPSPTPDSSPQSPQPRSPPLRRHMSPTKSLSPPALSPRSALSQSHRGLRQAAGRLNEQDRDGSEASTGSFSDISDTSLSASALDSALLSNIRGNGSRFSAFARSRFGTSYRSGVPH</sequence>
<dbReference type="InterPro" id="IPR039362">
    <property type="entry name" value="ATG29_sf"/>
</dbReference>
<dbReference type="OrthoDB" id="21072at2759"/>
<gene>
    <name evidence="9" type="ORF">J3R30DRAFT_3881854</name>
</gene>
<evidence type="ECO:0000313" key="9">
    <source>
        <dbReference type="EMBL" id="KAJ4479090.1"/>
    </source>
</evidence>
<dbReference type="GO" id="GO:0000407">
    <property type="term" value="C:phagophore assembly site"/>
    <property type="evidence" value="ECO:0007669"/>
    <property type="project" value="TreeGrafter"/>
</dbReference>
<evidence type="ECO:0000313" key="10">
    <source>
        <dbReference type="Proteomes" id="UP001150266"/>
    </source>
</evidence>
<comment type="similarity">
    <text evidence="2">Belongs to the ATG29 family.</text>
</comment>
<evidence type="ECO:0000256" key="6">
    <source>
        <dbReference type="ARBA" id="ARBA00023006"/>
    </source>
</evidence>
<feature type="compositionally biased region" description="Polar residues" evidence="7">
    <location>
        <begin position="114"/>
        <end position="133"/>
    </location>
</feature>
<protein>
    <recommendedName>
        <fullName evidence="3">Autophagy-related protein 29</fullName>
    </recommendedName>
</protein>
<evidence type="ECO:0000256" key="7">
    <source>
        <dbReference type="SAM" id="MobiDB-lite"/>
    </source>
</evidence>
<dbReference type="PANTHER" id="PTHR40012:SF1">
    <property type="entry name" value="AUTOPHAGY-RELATED PROTEIN 29"/>
    <property type="match status" value="1"/>
</dbReference>
<proteinExistence type="inferred from homology"/>
<evidence type="ECO:0000259" key="8">
    <source>
        <dbReference type="Pfam" id="PF18388"/>
    </source>
</evidence>
<evidence type="ECO:0000256" key="2">
    <source>
        <dbReference type="ARBA" id="ARBA00010082"/>
    </source>
</evidence>
<feature type="compositionally biased region" description="Basic and acidic residues" evidence="7">
    <location>
        <begin position="234"/>
        <end position="253"/>
    </location>
</feature>
<dbReference type="PANTHER" id="PTHR40012">
    <property type="entry name" value="AUTOPHAGY-RELATED PROTEIN 29"/>
    <property type="match status" value="1"/>
</dbReference>
<dbReference type="GO" id="GO:0000045">
    <property type="term" value="P:autophagosome assembly"/>
    <property type="evidence" value="ECO:0007669"/>
    <property type="project" value="InterPro"/>
</dbReference>
<feature type="compositionally biased region" description="Pro residues" evidence="7">
    <location>
        <begin position="327"/>
        <end position="344"/>
    </location>
</feature>